<gene>
    <name evidence="1" type="ORF">BV25DRAFT_1821862</name>
</gene>
<keyword evidence="2" id="KW-1185">Reference proteome</keyword>
<dbReference type="Proteomes" id="UP000814140">
    <property type="component" value="Unassembled WGS sequence"/>
</dbReference>
<reference evidence="1" key="1">
    <citation type="submission" date="2021-03" db="EMBL/GenBank/DDBJ databases">
        <authorList>
            <consortium name="DOE Joint Genome Institute"/>
            <person name="Ahrendt S."/>
            <person name="Looney B.P."/>
            <person name="Miyauchi S."/>
            <person name="Morin E."/>
            <person name="Drula E."/>
            <person name="Courty P.E."/>
            <person name="Chicoki N."/>
            <person name="Fauchery L."/>
            <person name="Kohler A."/>
            <person name="Kuo A."/>
            <person name="Labutti K."/>
            <person name="Pangilinan J."/>
            <person name="Lipzen A."/>
            <person name="Riley R."/>
            <person name="Andreopoulos W."/>
            <person name="He G."/>
            <person name="Johnson J."/>
            <person name="Barry K.W."/>
            <person name="Grigoriev I.V."/>
            <person name="Nagy L."/>
            <person name="Hibbett D."/>
            <person name="Henrissat B."/>
            <person name="Matheny P.B."/>
            <person name="Labbe J."/>
            <person name="Martin F."/>
        </authorList>
    </citation>
    <scope>NUCLEOTIDE SEQUENCE</scope>
    <source>
        <strain evidence="1">HHB10654</strain>
    </source>
</reference>
<accession>A0ACB8T9F1</accession>
<organism evidence="1 2">
    <name type="scientific">Artomyces pyxidatus</name>
    <dbReference type="NCBI Taxonomy" id="48021"/>
    <lineage>
        <taxon>Eukaryota</taxon>
        <taxon>Fungi</taxon>
        <taxon>Dikarya</taxon>
        <taxon>Basidiomycota</taxon>
        <taxon>Agaricomycotina</taxon>
        <taxon>Agaricomycetes</taxon>
        <taxon>Russulales</taxon>
        <taxon>Auriscalpiaceae</taxon>
        <taxon>Artomyces</taxon>
    </lineage>
</organism>
<dbReference type="EMBL" id="MU277195">
    <property type="protein sequence ID" value="KAI0065458.1"/>
    <property type="molecule type" value="Genomic_DNA"/>
</dbReference>
<proteinExistence type="predicted"/>
<comment type="caution">
    <text evidence="1">The sequence shown here is derived from an EMBL/GenBank/DDBJ whole genome shotgun (WGS) entry which is preliminary data.</text>
</comment>
<evidence type="ECO:0000313" key="1">
    <source>
        <dbReference type="EMBL" id="KAI0065458.1"/>
    </source>
</evidence>
<sequence length="268" mass="28943">MRMCALTPSSCLPLHLTQVFHGFEVTKFVGLNEEPAGSIHRPEFAFLSDVRKVNILRHIFCSIYPAIDPTPLFAGRAFQGKAVLVTSASRGIGAEIARHFARAGASVALLARNQVQLDDVKAGIEAECPGVHVLVLVADVKDPAKSASAVQATVQAFGRLDVLVANAGAMRPNGTRSGSVDPVEWRDTVEVNLRGPFNFIHSSVSHLQKSNGYVVAISFAGAQVRIPTASDYSLSKHAINGLVEFVPIGLYIYLFPLRSLNYDTYRVS</sequence>
<protein>
    <submittedName>
        <fullName evidence="1">NAD(P)-binding protein</fullName>
    </submittedName>
</protein>
<evidence type="ECO:0000313" key="2">
    <source>
        <dbReference type="Proteomes" id="UP000814140"/>
    </source>
</evidence>
<reference evidence="1" key="2">
    <citation type="journal article" date="2022" name="New Phytol.">
        <title>Evolutionary transition to the ectomycorrhizal habit in the genomes of a hyperdiverse lineage of mushroom-forming fungi.</title>
        <authorList>
            <person name="Looney B."/>
            <person name="Miyauchi S."/>
            <person name="Morin E."/>
            <person name="Drula E."/>
            <person name="Courty P.E."/>
            <person name="Kohler A."/>
            <person name="Kuo A."/>
            <person name="LaButti K."/>
            <person name="Pangilinan J."/>
            <person name="Lipzen A."/>
            <person name="Riley R."/>
            <person name="Andreopoulos W."/>
            <person name="He G."/>
            <person name="Johnson J."/>
            <person name="Nolan M."/>
            <person name="Tritt A."/>
            <person name="Barry K.W."/>
            <person name="Grigoriev I.V."/>
            <person name="Nagy L.G."/>
            <person name="Hibbett D."/>
            <person name="Henrissat B."/>
            <person name="Matheny P.B."/>
            <person name="Labbe J."/>
            <person name="Martin F.M."/>
        </authorList>
    </citation>
    <scope>NUCLEOTIDE SEQUENCE</scope>
    <source>
        <strain evidence="1">HHB10654</strain>
    </source>
</reference>
<name>A0ACB8T9F1_9AGAM</name>